<dbReference type="PROSITE" id="PS50931">
    <property type="entry name" value="HTH_LYSR"/>
    <property type="match status" value="1"/>
</dbReference>
<dbReference type="InterPro" id="IPR036390">
    <property type="entry name" value="WH_DNA-bd_sf"/>
</dbReference>
<dbReference type="PRINTS" id="PR00039">
    <property type="entry name" value="HTHLYSR"/>
</dbReference>
<evidence type="ECO:0000313" key="7">
    <source>
        <dbReference type="Proteomes" id="UP000003157"/>
    </source>
</evidence>
<dbReference type="STRING" id="100884.GCA_000269565_00415"/>
<organism evidence="6 7">
    <name type="scientific">Coprobacillus cateniformis</name>
    <dbReference type="NCBI Taxonomy" id="100884"/>
    <lineage>
        <taxon>Bacteria</taxon>
        <taxon>Bacillati</taxon>
        <taxon>Bacillota</taxon>
        <taxon>Erysipelotrichia</taxon>
        <taxon>Erysipelotrichales</taxon>
        <taxon>Coprobacillaceae</taxon>
        <taxon>Coprobacillus</taxon>
    </lineage>
</organism>
<evidence type="ECO:0000256" key="3">
    <source>
        <dbReference type="ARBA" id="ARBA00023125"/>
    </source>
</evidence>
<dbReference type="GO" id="GO:0003700">
    <property type="term" value="F:DNA-binding transcription factor activity"/>
    <property type="evidence" value="ECO:0007669"/>
    <property type="project" value="InterPro"/>
</dbReference>
<comment type="caution">
    <text evidence="6">The sequence shown here is derived from an EMBL/GenBank/DDBJ whole genome shotgun (WGS) entry which is preliminary data.</text>
</comment>
<dbReference type="SUPFAM" id="SSF46785">
    <property type="entry name" value="Winged helix' DNA-binding domain"/>
    <property type="match status" value="1"/>
</dbReference>
<dbReference type="CDD" id="cd05466">
    <property type="entry name" value="PBP2_LTTR_substrate"/>
    <property type="match status" value="1"/>
</dbReference>
<keyword evidence="2" id="KW-0805">Transcription regulation</keyword>
<gene>
    <name evidence="6" type="ORF">HMPREF9488_02762</name>
</gene>
<evidence type="ECO:0000256" key="4">
    <source>
        <dbReference type="ARBA" id="ARBA00023163"/>
    </source>
</evidence>
<dbReference type="AlphaFoldDB" id="E7GDB9"/>
<dbReference type="Proteomes" id="UP000003157">
    <property type="component" value="Unassembled WGS sequence"/>
</dbReference>
<keyword evidence="4" id="KW-0804">Transcription</keyword>
<feature type="domain" description="HTH lysR-type" evidence="5">
    <location>
        <begin position="7"/>
        <end position="64"/>
    </location>
</feature>
<keyword evidence="7" id="KW-1185">Reference proteome</keyword>
<keyword evidence="3" id="KW-0238">DNA-binding</keyword>
<dbReference type="FunFam" id="1.10.10.10:FF:000001">
    <property type="entry name" value="LysR family transcriptional regulator"/>
    <property type="match status" value="1"/>
</dbReference>
<accession>E7GDB9</accession>
<reference evidence="6 7" key="1">
    <citation type="submission" date="2010-12" db="EMBL/GenBank/DDBJ databases">
        <title>The Genome Sequence of Coprobacillus sp. strain 29_1.</title>
        <authorList>
            <consortium name="The Broad Institute Genome Sequencing Platform"/>
            <person name="Earl A."/>
            <person name="Ward D."/>
            <person name="Feldgarden M."/>
            <person name="Gevers D."/>
            <person name="Daigneault M."/>
            <person name="Sibley C.D."/>
            <person name="White A."/>
            <person name="Strauss J."/>
            <person name="Allen-Vercoe E."/>
            <person name="Young S.K."/>
            <person name="Zeng Q."/>
            <person name="Gargeya S."/>
            <person name="Fitzgerald M."/>
            <person name="Haas B."/>
            <person name="Abouelleil A."/>
            <person name="Alvarado L."/>
            <person name="Arachchi H.M."/>
            <person name="Berlin A."/>
            <person name="Brown A."/>
            <person name="Chapman S.B."/>
            <person name="Chen Z."/>
            <person name="Dunbar C."/>
            <person name="Freedman E."/>
            <person name="Gearin G."/>
            <person name="Gellesch M."/>
            <person name="Goldberg J."/>
            <person name="Griggs A."/>
            <person name="Gujja S."/>
            <person name="Heilman E."/>
            <person name="Heiman D."/>
            <person name="Howarth C."/>
            <person name="Larson L."/>
            <person name="Lui A."/>
            <person name="MacDonald P.J.P."/>
            <person name="Mehta T."/>
            <person name="Montmayeur A."/>
            <person name="Murphy C."/>
            <person name="Neiman D."/>
            <person name="Pearson M."/>
            <person name="Priest M."/>
            <person name="Roberts A."/>
            <person name="Saif S."/>
            <person name="Shea T."/>
            <person name="Shenoy N."/>
            <person name="Sisk P."/>
            <person name="Stolte C."/>
            <person name="Sykes S."/>
            <person name="White J."/>
            <person name="Yandava C."/>
            <person name="Nusbaum C."/>
            <person name="Birren B."/>
        </authorList>
    </citation>
    <scope>NUCLEOTIDE SEQUENCE [LARGE SCALE GENOMIC DNA]</scope>
    <source>
        <strain evidence="6 7">29_1</strain>
    </source>
</reference>
<evidence type="ECO:0000259" key="5">
    <source>
        <dbReference type="PROSITE" id="PS50931"/>
    </source>
</evidence>
<dbReference type="GO" id="GO:0000976">
    <property type="term" value="F:transcription cis-regulatory region binding"/>
    <property type="evidence" value="ECO:0007669"/>
    <property type="project" value="TreeGrafter"/>
</dbReference>
<protein>
    <recommendedName>
        <fullName evidence="5">HTH lysR-type domain-containing protein</fullName>
    </recommendedName>
</protein>
<name>E7GDB9_9FIRM</name>
<evidence type="ECO:0000256" key="2">
    <source>
        <dbReference type="ARBA" id="ARBA00023015"/>
    </source>
</evidence>
<evidence type="ECO:0000256" key="1">
    <source>
        <dbReference type="ARBA" id="ARBA00009437"/>
    </source>
</evidence>
<evidence type="ECO:0000313" key="6">
    <source>
        <dbReference type="EMBL" id="EFW03970.1"/>
    </source>
</evidence>
<dbReference type="Pfam" id="PF03466">
    <property type="entry name" value="LysR_substrate"/>
    <property type="match status" value="1"/>
</dbReference>
<dbReference type="PANTHER" id="PTHR30126:SF100">
    <property type="entry name" value="LYSR-FAMILY TRANSCRIPTIONAL REGULATOR"/>
    <property type="match status" value="1"/>
</dbReference>
<dbReference type="Pfam" id="PF00126">
    <property type="entry name" value="HTH_1"/>
    <property type="match status" value="1"/>
</dbReference>
<dbReference type="HOGENOM" id="CLU_039613_6_1_9"/>
<dbReference type="EMBL" id="ADKX01000041">
    <property type="protein sequence ID" value="EFW03970.1"/>
    <property type="molecule type" value="Genomic_DNA"/>
</dbReference>
<comment type="similarity">
    <text evidence="1">Belongs to the LysR transcriptional regulatory family.</text>
</comment>
<sequence>MIKGVFMDLKHLQTFLCLCEIKNFTKTAEHLHYAQSHVTMQIQQLEEELNVKLFERLGKKISLTTDGQKLIPYAQKMLSLSKDIEFQFAKQDNGRIVIGASESLCLYRLPNIIKLFSNQYPSVEVCLYVLESNDYLSLLANNTIDIAFVLDRPLAHLHFEKVLQIPETIGIFSLPQHPLAQKKNVSLKDLANQRLIVTKKECCYRQQFDYDLNKIKITPHIVLETSSIQVIKQSVLSGLGICVLPEFVVQDEMKQNQLKAIEYLTHYSIQSQLIYHRDKWLSPSLKHFIDMAKKLIE</sequence>
<dbReference type="Gene3D" id="1.10.10.10">
    <property type="entry name" value="Winged helix-like DNA-binding domain superfamily/Winged helix DNA-binding domain"/>
    <property type="match status" value="1"/>
</dbReference>
<dbReference type="InterPro" id="IPR005119">
    <property type="entry name" value="LysR_subst-bd"/>
</dbReference>
<dbReference type="InterPro" id="IPR000847">
    <property type="entry name" value="LysR_HTH_N"/>
</dbReference>
<dbReference type="Gene3D" id="3.40.190.290">
    <property type="match status" value="1"/>
</dbReference>
<dbReference type="InterPro" id="IPR036388">
    <property type="entry name" value="WH-like_DNA-bd_sf"/>
</dbReference>
<dbReference type="eggNOG" id="COG0583">
    <property type="taxonomic scope" value="Bacteria"/>
</dbReference>
<dbReference type="OrthoDB" id="119203at2"/>
<proteinExistence type="inferred from homology"/>
<dbReference type="PANTHER" id="PTHR30126">
    <property type="entry name" value="HTH-TYPE TRANSCRIPTIONAL REGULATOR"/>
    <property type="match status" value="1"/>
</dbReference>
<dbReference type="SUPFAM" id="SSF53850">
    <property type="entry name" value="Periplasmic binding protein-like II"/>
    <property type="match status" value="1"/>
</dbReference>